<organism evidence="4 5">
    <name type="scientific">Oleiagrimonas soli</name>
    <dbReference type="NCBI Taxonomy" id="1543381"/>
    <lineage>
        <taxon>Bacteria</taxon>
        <taxon>Pseudomonadati</taxon>
        <taxon>Pseudomonadota</taxon>
        <taxon>Gammaproteobacteria</taxon>
        <taxon>Lysobacterales</taxon>
        <taxon>Rhodanobacteraceae</taxon>
        <taxon>Oleiagrimonas</taxon>
    </lineage>
</organism>
<evidence type="ECO:0000313" key="5">
    <source>
        <dbReference type="Proteomes" id="UP000029708"/>
    </source>
</evidence>
<keyword evidence="2" id="KW-1133">Transmembrane helix</keyword>
<evidence type="ECO:0000256" key="2">
    <source>
        <dbReference type="SAM" id="Phobius"/>
    </source>
</evidence>
<dbReference type="Proteomes" id="UP000029708">
    <property type="component" value="Unassembled WGS sequence"/>
</dbReference>
<feature type="region of interest" description="Disordered" evidence="1">
    <location>
        <begin position="1"/>
        <end position="22"/>
    </location>
</feature>
<accession>A0A099CZB3</accession>
<protein>
    <recommendedName>
        <fullName evidence="3">TadE-like domain-containing protein</fullName>
    </recommendedName>
</protein>
<dbReference type="HOGENOM" id="CLU_1049513_0_0_6"/>
<dbReference type="Pfam" id="PF07811">
    <property type="entry name" value="TadE"/>
    <property type="match status" value="1"/>
</dbReference>
<comment type="caution">
    <text evidence="4">The sequence shown here is derived from an EMBL/GenBank/DDBJ whole genome shotgun (WGS) entry which is preliminary data.</text>
</comment>
<dbReference type="InterPro" id="IPR012495">
    <property type="entry name" value="TadE-like_dom"/>
</dbReference>
<keyword evidence="2" id="KW-0472">Membrane</keyword>
<feature type="domain" description="TadE-like" evidence="3">
    <location>
        <begin position="21"/>
        <end position="62"/>
    </location>
</feature>
<reference evidence="4 5" key="1">
    <citation type="submission" date="2014-09" db="EMBL/GenBank/DDBJ databases">
        <title>Xanthomonadaceae 3.5X direct submission.</title>
        <authorList>
            <person name="Fang T."/>
            <person name="Wang H."/>
        </authorList>
    </citation>
    <scope>NUCLEOTIDE SEQUENCE [LARGE SCALE GENOMIC DNA]</scope>
    <source>
        <strain evidence="4 5">3.5X</strain>
    </source>
</reference>
<sequence length="298" mass="31587">MERAVTQRPARRGNPRARQQGQSLAGMAVMLTVLVPLAMGVALLGQYIHVRQETQAAAREAAWSAAASAALAQSGLPDKDAVQTQLRSRRFTLADASIRSDAQAPDAFADPMLTTPAERALLKPEDMTLTVYQQGKPPSYLDKIVDGIGSVTSRFGLGNSLPPNRQGLVTAEVHANTEQVLGRNGAVLSFLGPVASDRLDFSAKTVLLVDSWDAAGGGETRDGRSASSAYQNRTVRAVIKPLVPTTWFGGTLSSVLGTAAGILGWIPIIGPGLKHFEFGRTAPDVVPADKLVPYKDVH</sequence>
<dbReference type="EMBL" id="JROI01000005">
    <property type="protein sequence ID" value="KGI78937.1"/>
    <property type="molecule type" value="Genomic_DNA"/>
</dbReference>
<evidence type="ECO:0000256" key="1">
    <source>
        <dbReference type="SAM" id="MobiDB-lite"/>
    </source>
</evidence>
<feature type="transmembrane region" description="Helical" evidence="2">
    <location>
        <begin position="21"/>
        <end position="45"/>
    </location>
</feature>
<evidence type="ECO:0000259" key="3">
    <source>
        <dbReference type="Pfam" id="PF07811"/>
    </source>
</evidence>
<evidence type="ECO:0000313" key="4">
    <source>
        <dbReference type="EMBL" id="KGI78937.1"/>
    </source>
</evidence>
<dbReference type="RefSeq" id="WP_043099187.1">
    <property type="nucleotide sequence ID" value="NZ_JACHET010000001.1"/>
</dbReference>
<proteinExistence type="predicted"/>
<gene>
    <name evidence="4" type="ORF">LF63_0101635</name>
</gene>
<name>A0A099CZB3_9GAMM</name>
<dbReference type="AlphaFoldDB" id="A0A099CZB3"/>
<keyword evidence="2" id="KW-0812">Transmembrane</keyword>
<dbReference type="STRING" id="1543381.LF63_0101635"/>
<dbReference type="OrthoDB" id="6019921at2"/>
<keyword evidence="5" id="KW-1185">Reference proteome</keyword>